<dbReference type="EMBL" id="BK015457">
    <property type="protein sequence ID" value="DAE07791.1"/>
    <property type="molecule type" value="Genomic_DNA"/>
</dbReference>
<sequence length="320" mass="36229">MNDPCIFADAFNFFMYDGRQVILPEQLHSLDAAEIAIPYMADGKGYPIQKFRDNLKYLAAMQDEHTAYLLLGTENQSEIHYAIPVKTMVYDSLQYASQVDAVGRRFRRHLKAGEGHGYKISPGEFLSGFRREDKLLPVITLVIYFGPEKWDAPIGLHDMIEIIDPKLSSFIPDYRINLISPYSIPDAKLDQLHTSLREVLLFIKHSKDKNRLRDMVTADPHFLSVDQKAGQVIKLLTGSDFEIREEEGAINMCKALDDLKEEGRQEGLTGAIFSLLSELGTIPEAIRVQIQEEKSMEVLNLYLKKAAAAKTLEDFCAAIK</sequence>
<protein>
    <submittedName>
        <fullName evidence="2">Putative transposase</fullName>
    </submittedName>
</protein>
<feature type="domain" description="Transposase (putative) YhgA-like" evidence="1">
    <location>
        <begin position="131"/>
        <end position="216"/>
    </location>
</feature>
<reference evidence="2" key="1">
    <citation type="journal article" date="2021" name="Proc. Natl. Acad. Sci. U.S.A.">
        <title>A Catalog of Tens of Thousands of Viruses from Human Metagenomes Reveals Hidden Associations with Chronic Diseases.</title>
        <authorList>
            <person name="Tisza M.J."/>
            <person name="Buck C.B."/>
        </authorList>
    </citation>
    <scope>NUCLEOTIDE SEQUENCE</scope>
    <source>
        <strain evidence="2">Ct5kv15</strain>
    </source>
</reference>
<organism evidence="2">
    <name type="scientific">Siphoviridae sp. ct5kv15</name>
    <dbReference type="NCBI Taxonomy" id="2825338"/>
    <lineage>
        <taxon>Viruses</taxon>
        <taxon>Duplodnaviria</taxon>
        <taxon>Heunggongvirae</taxon>
        <taxon>Uroviricota</taxon>
        <taxon>Caudoviricetes</taxon>
    </lineage>
</organism>
<dbReference type="InterPro" id="IPR006842">
    <property type="entry name" value="Transposase_31"/>
</dbReference>
<name>A0A8S5PKS7_9CAUD</name>
<accession>A0A8S5PKS7</accession>
<evidence type="ECO:0000259" key="1">
    <source>
        <dbReference type="Pfam" id="PF04754"/>
    </source>
</evidence>
<proteinExistence type="predicted"/>
<dbReference type="Pfam" id="PF04754">
    <property type="entry name" value="Transposase_31"/>
    <property type="match status" value="1"/>
</dbReference>
<evidence type="ECO:0000313" key="2">
    <source>
        <dbReference type="EMBL" id="DAE07791.1"/>
    </source>
</evidence>